<reference evidence="3 4" key="1">
    <citation type="submission" date="2024-09" db="EMBL/GenBank/DDBJ databases">
        <title>The Natural Products Discovery Center: Release of the First 8490 Sequenced Strains for Exploring Actinobacteria Biosynthetic Diversity.</title>
        <authorList>
            <person name="Kalkreuter E."/>
            <person name="Kautsar S.A."/>
            <person name="Yang D."/>
            <person name="Bader C.D."/>
            <person name="Teijaro C.N."/>
            <person name="Fluegel L."/>
            <person name="Davis C.M."/>
            <person name="Simpson J.R."/>
            <person name="Lauterbach L."/>
            <person name="Steele A.D."/>
            <person name="Gui C."/>
            <person name="Meng S."/>
            <person name="Li G."/>
            <person name="Viehrig K."/>
            <person name="Ye F."/>
            <person name="Su P."/>
            <person name="Kiefer A.F."/>
            <person name="Nichols A."/>
            <person name="Cepeda A.J."/>
            <person name="Yan W."/>
            <person name="Fan B."/>
            <person name="Jiang Y."/>
            <person name="Adhikari A."/>
            <person name="Zheng C.-J."/>
            <person name="Schuster L."/>
            <person name="Cowan T.M."/>
            <person name="Smanski M.J."/>
            <person name="Chevrette M.G."/>
            <person name="De Carvalho L.P.S."/>
            <person name="Shen B."/>
        </authorList>
    </citation>
    <scope>NUCLEOTIDE SEQUENCE [LARGE SCALE GENOMIC DNA]</scope>
    <source>
        <strain evidence="3 4">NPDC058753</strain>
    </source>
</reference>
<proteinExistence type="predicted"/>
<evidence type="ECO:0000259" key="2">
    <source>
        <dbReference type="PROSITE" id="PS50987"/>
    </source>
</evidence>
<name>A0ABW6GX55_9ACTN</name>
<dbReference type="PROSITE" id="PS50987">
    <property type="entry name" value="HTH_ARSR_2"/>
    <property type="match status" value="1"/>
</dbReference>
<evidence type="ECO:0000256" key="1">
    <source>
        <dbReference type="SAM" id="MobiDB-lite"/>
    </source>
</evidence>
<keyword evidence="4" id="KW-1185">Reference proteome</keyword>
<dbReference type="Pfam" id="PF01022">
    <property type="entry name" value="HTH_5"/>
    <property type="match status" value="1"/>
</dbReference>
<dbReference type="RefSeq" id="WP_380330498.1">
    <property type="nucleotide sequence ID" value="NZ_JBHYPW010000068.1"/>
</dbReference>
<feature type="region of interest" description="Disordered" evidence="1">
    <location>
        <begin position="95"/>
        <end position="114"/>
    </location>
</feature>
<dbReference type="InterPro" id="IPR036388">
    <property type="entry name" value="WH-like_DNA-bd_sf"/>
</dbReference>
<dbReference type="PANTHER" id="PTHR38600">
    <property type="entry name" value="TRANSCRIPTIONAL REGULATORY PROTEIN"/>
    <property type="match status" value="1"/>
</dbReference>
<protein>
    <submittedName>
        <fullName evidence="3">ArsR/SmtB family transcription factor</fullName>
    </submittedName>
</protein>
<dbReference type="CDD" id="cd00090">
    <property type="entry name" value="HTH_ARSR"/>
    <property type="match status" value="1"/>
</dbReference>
<dbReference type="InterPro" id="IPR011991">
    <property type="entry name" value="ArsR-like_HTH"/>
</dbReference>
<dbReference type="SMART" id="SM00418">
    <property type="entry name" value="HTH_ARSR"/>
    <property type="match status" value="1"/>
</dbReference>
<sequence length="114" mass="12581">MNSEELLALLAALGHAQRLRVIEELSQGDVHVSELARRLGLSRPLLYMHLERLEKAGLVIGRLELSADGKAMKMFRLAPFDVHLTPRAVLDALREDRADGRAATGGDETKRTSP</sequence>
<dbReference type="InterPro" id="IPR036390">
    <property type="entry name" value="WH_DNA-bd_sf"/>
</dbReference>
<dbReference type="PANTHER" id="PTHR38600:SF1">
    <property type="entry name" value="TRANSCRIPTIONAL REGULATORY PROTEIN"/>
    <property type="match status" value="1"/>
</dbReference>
<organism evidence="3 4">
    <name type="scientific">Kitasatospora phosalacinea</name>
    <dbReference type="NCBI Taxonomy" id="2065"/>
    <lineage>
        <taxon>Bacteria</taxon>
        <taxon>Bacillati</taxon>
        <taxon>Actinomycetota</taxon>
        <taxon>Actinomycetes</taxon>
        <taxon>Kitasatosporales</taxon>
        <taxon>Streptomycetaceae</taxon>
        <taxon>Kitasatospora</taxon>
    </lineage>
</organism>
<dbReference type="EMBL" id="JBHYPX010000143">
    <property type="protein sequence ID" value="MFE1357246.1"/>
    <property type="molecule type" value="Genomic_DNA"/>
</dbReference>
<dbReference type="Proteomes" id="UP001599542">
    <property type="component" value="Unassembled WGS sequence"/>
</dbReference>
<evidence type="ECO:0000313" key="3">
    <source>
        <dbReference type="EMBL" id="MFE1357246.1"/>
    </source>
</evidence>
<dbReference type="Gene3D" id="1.10.10.10">
    <property type="entry name" value="Winged helix-like DNA-binding domain superfamily/Winged helix DNA-binding domain"/>
    <property type="match status" value="1"/>
</dbReference>
<feature type="domain" description="HTH arsR-type" evidence="2">
    <location>
        <begin position="1"/>
        <end position="97"/>
    </location>
</feature>
<comment type="caution">
    <text evidence="3">The sequence shown here is derived from an EMBL/GenBank/DDBJ whole genome shotgun (WGS) entry which is preliminary data.</text>
</comment>
<accession>A0ABW6GX55</accession>
<gene>
    <name evidence="3" type="ORF">ACFW6T_35310</name>
</gene>
<dbReference type="SUPFAM" id="SSF46785">
    <property type="entry name" value="Winged helix' DNA-binding domain"/>
    <property type="match status" value="1"/>
</dbReference>
<evidence type="ECO:0000313" key="4">
    <source>
        <dbReference type="Proteomes" id="UP001599542"/>
    </source>
</evidence>
<dbReference type="InterPro" id="IPR001845">
    <property type="entry name" value="HTH_ArsR_DNA-bd_dom"/>
</dbReference>